<evidence type="ECO:0000256" key="2">
    <source>
        <dbReference type="ARBA" id="ARBA00006868"/>
    </source>
</evidence>
<comment type="pathway">
    <text evidence="1 4">Protein modification; protein neddylation.</text>
</comment>
<dbReference type="UniPathway" id="UPA00885"/>
<keyword evidence="3 4" id="KW-0833">Ubl conjugation pathway</keyword>
<dbReference type="InterPro" id="IPR045886">
    <property type="entry name" value="ThiF/MoeB/HesA"/>
</dbReference>
<proteinExistence type="inferred from homology"/>
<evidence type="ECO:0000313" key="7">
    <source>
        <dbReference type="Proteomes" id="UP000241462"/>
    </source>
</evidence>
<comment type="similarity">
    <text evidence="2 4">Belongs to the ubiquitin-activating E1 family. ULA1 subfamily.</text>
</comment>
<gene>
    <name evidence="6" type="ORF">BD289DRAFT_449816</name>
</gene>
<dbReference type="InterPro" id="IPR000594">
    <property type="entry name" value="ThiF_NAD_FAD-bd"/>
</dbReference>
<dbReference type="SUPFAM" id="SSF69572">
    <property type="entry name" value="Activating enzymes of the ubiquitin-like proteins"/>
    <property type="match status" value="1"/>
</dbReference>
<dbReference type="Proteomes" id="UP000241462">
    <property type="component" value="Unassembled WGS sequence"/>
</dbReference>
<evidence type="ECO:0000256" key="3">
    <source>
        <dbReference type="ARBA" id="ARBA00022786"/>
    </source>
</evidence>
<evidence type="ECO:0000259" key="5">
    <source>
        <dbReference type="Pfam" id="PF00899"/>
    </source>
</evidence>
<dbReference type="GO" id="GO:0045116">
    <property type="term" value="P:protein neddylation"/>
    <property type="evidence" value="ECO:0007669"/>
    <property type="project" value="UniProtKB-UniRule"/>
</dbReference>
<dbReference type="AlphaFoldDB" id="A0A2T3AKY1"/>
<reference evidence="6 7" key="1">
    <citation type="journal article" date="2018" name="Mycol. Prog.">
        <title>Coniella lustricola, a new species from submerged detritus.</title>
        <authorList>
            <person name="Raudabaugh D.B."/>
            <person name="Iturriaga T."/>
            <person name="Carver A."/>
            <person name="Mondo S."/>
            <person name="Pangilinan J."/>
            <person name="Lipzen A."/>
            <person name="He G."/>
            <person name="Amirebrahimi M."/>
            <person name="Grigoriev I.V."/>
            <person name="Miller A.N."/>
        </authorList>
    </citation>
    <scope>NUCLEOTIDE SEQUENCE [LARGE SCALE GENOMIC DNA]</scope>
    <source>
        <strain evidence="6 7">B22-T-1</strain>
    </source>
</reference>
<dbReference type="PANTHER" id="PTHR10953:SF29">
    <property type="entry name" value="NEDD8-ACTIVATING ENZYME E1 REGULATORY SUBUNIT"/>
    <property type="match status" value="1"/>
</dbReference>
<keyword evidence="7" id="KW-1185">Reference proteome</keyword>
<accession>A0A2T3AKY1</accession>
<dbReference type="PANTHER" id="PTHR10953">
    <property type="entry name" value="UBIQUITIN-ACTIVATING ENZYME E1"/>
    <property type="match status" value="1"/>
</dbReference>
<name>A0A2T3AKY1_9PEZI</name>
<dbReference type="GO" id="GO:0019781">
    <property type="term" value="F:NEDD8 activating enzyme activity"/>
    <property type="evidence" value="ECO:0007669"/>
    <property type="project" value="UniProtKB-UniRule"/>
</dbReference>
<dbReference type="OrthoDB" id="1708823at2759"/>
<dbReference type="Gene3D" id="3.40.50.720">
    <property type="entry name" value="NAD(P)-binding Rossmann-like Domain"/>
    <property type="match status" value="1"/>
</dbReference>
<organism evidence="6 7">
    <name type="scientific">Coniella lustricola</name>
    <dbReference type="NCBI Taxonomy" id="2025994"/>
    <lineage>
        <taxon>Eukaryota</taxon>
        <taxon>Fungi</taxon>
        <taxon>Dikarya</taxon>
        <taxon>Ascomycota</taxon>
        <taxon>Pezizomycotina</taxon>
        <taxon>Sordariomycetes</taxon>
        <taxon>Sordariomycetidae</taxon>
        <taxon>Diaporthales</taxon>
        <taxon>Schizoparmaceae</taxon>
        <taxon>Coniella</taxon>
    </lineage>
</organism>
<protein>
    <recommendedName>
        <fullName evidence="4">NEDD8-activating enzyme E1 regulatory subunit</fullName>
    </recommendedName>
</protein>
<dbReference type="InterPro" id="IPR035985">
    <property type="entry name" value="Ubiquitin-activating_enz"/>
</dbReference>
<dbReference type="EMBL" id="KZ678378">
    <property type="protein sequence ID" value="PSS02241.1"/>
    <property type="molecule type" value="Genomic_DNA"/>
</dbReference>
<dbReference type="Gene3D" id="3.40.50.12550">
    <property type="entry name" value="Ubiquitin-activating enzyme E1, inactive adenylation domain, subdomain 2"/>
    <property type="match status" value="1"/>
</dbReference>
<feature type="domain" description="THIF-type NAD/FAD binding fold" evidence="5">
    <location>
        <begin position="23"/>
        <end position="526"/>
    </location>
</feature>
<evidence type="ECO:0000313" key="6">
    <source>
        <dbReference type="EMBL" id="PSS02241.1"/>
    </source>
</evidence>
<dbReference type="STRING" id="2025994.A0A2T3AKY1"/>
<evidence type="ECO:0000256" key="4">
    <source>
        <dbReference type="PIRNR" id="PIRNR039099"/>
    </source>
</evidence>
<dbReference type="InterPro" id="IPR030667">
    <property type="entry name" value="APP-BP1"/>
</dbReference>
<dbReference type="FunCoup" id="A0A2T3AKY1">
    <property type="interactions" value="15"/>
</dbReference>
<comment type="function">
    <text evidence="4">Regulatory subunit of the dimeric UBA3-ULA1 E1 enzyme.</text>
</comment>
<evidence type="ECO:0000256" key="1">
    <source>
        <dbReference type="ARBA" id="ARBA00005032"/>
    </source>
</evidence>
<dbReference type="PIRSF" id="PIRSF039099">
    <property type="entry name" value="APP-BP1"/>
    <property type="match status" value="1"/>
</dbReference>
<sequence length="530" mass="58436">MTQVLTTQTPPMLHGPSDKEKKYDRQLRLWAASGQAALESANILLLNTGAGTVGVETLKNLVLPGIGRFTIIDNAKVTEADLGVNFFLDEASLGKSRAQICTELLLELNPEVEGDWFPKNDDSLDLGKLLSELPTFTMIVYSFPIQPGDLEVLQNYGQKNLTPLVAVHSAGLYSYFRVGLPGTFPVVDTHPDETATTDLRLLSPWPELEAFATEMTADIDRLENHEHGHLPYVVILLHFLRVWKDAHGDYPRKYTEKKAFQKLVAAGERTDNPEGGEENFAEAIAAVVKTVVAPTLPSSLKEVFEHPANSEIEQHSKFWLIADAIKTFHARHGALPLPGNVPDMKAQSTVYIRLQNIYKDKARRDVAEVLEITRQSPGGEHVDPDEVELFCKNAAFVKLVNVEGANTDRLARVVEEELEKDANAEVMMSPLSLIPIYLALSATSHDPKASRDSILGTLRNLIPDALENERVLKIADEVARAGGGELHNTSALTGGMVAQEIIKIITKQYIPVDNTCIFDGISSRCQVLRL</sequence>
<dbReference type="GO" id="GO:0005737">
    <property type="term" value="C:cytoplasm"/>
    <property type="evidence" value="ECO:0007669"/>
    <property type="project" value="TreeGrafter"/>
</dbReference>
<dbReference type="Pfam" id="PF00899">
    <property type="entry name" value="ThiF"/>
    <property type="match status" value="1"/>
</dbReference>
<dbReference type="InParanoid" id="A0A2T3AKY1"/>